<evidence type="ECO:0000256" key="1">
    <source>
        <dbReference type="ARBA" id="ARBA00004609"/>
    </source>
</evidence>
<comment type="caution">
    <text evidence="16">The sequence shown here is derived from an EMBL/GenBank/DDBJ whole genome shotgun (WGS) entry which is preliminary data.</text>
</comment>
<evidence type="ECO:0000256" key="3">
    <source>
        <dbReference type="ARBA" id="ARBA00022553"/>
    </source>
</evidence>
<evidence type="ECO:0000256" key="7">
    <source>
        <dbReference type="ARBA" id="ARBA00022840"/>
    </source>
</evidence>
<name>A0ABR1HY54_9HYPO</name>
<dbReference type="InterPro" id="IPR046936">
    <property type="entry name" value="BIM1-like"/>
</dbReference>
<evidence type="ECO:0000256" key="5">
    <source>
        <dbReference type="ARBA" id="ARBA00022729"/>
    </source>
</evidence>
<evidence type="ECO:0000259" key="14">
    <source>
        <dbReference type="Pfam" id="PF20238"/>
    </source>
</evidence>
<dbReference type="Pfam" id="PF20238">
    <property type="entry name" value="BIM1-like_dom"/>
    <property type="match status" value="1"/>
</dbReference>
<keyword evidence="5 13" id="KW-0732">Signal</keyword>
<evidence type="ECO:0000256" key="8">
    <source>
        <dbReference type="ARBA" id="ARBA00023136"/>
    </source>
</evidence>
<feature type="region of interest" description="Disordered" evidence="11">
    <location>
        <begin position="180"/>
        <end position="221"/>
    </location>
</feature>
<proteinExistence type="predicted"/>
<keyword evidence="17" id="KW-1185">Reference proteome</keyword>
<keyword evidence="9" id="KW-0325">Glycoprotein</keyword>
<evidence type="ECO:0000313" key="16">
    <source>
        <dbReference type="EMBL" id="KAK7425894.1"/>
    </source>
</evidence>
<evidence type="ECO:0000256" key="9">
    <source>
        <dbReference type="ARBA" id="ARBA00023180"/>
    </source>
</evidence>
<keyword evidence="3" id="KW-0597">Phosphoprotein</keyword>
<feature type="transmembrane region" description="Helical" evidence="12">
    <location>
        <begin position="223"/>
        <end position="250"/>
    </location>
</feature>
<keyword evidence="12" id="KW-0812">Transmembrane</keyword>
<evidence type="ECO:0008006" key="18">
    <source>
        <dbReference type="Google" id="ProtNLM"/>
    </source>
</evidence>
<dbReference type="InterPro" id="IPR046530">
    <property type="entry name" value="BIM1-like_dom"/>
</dbReference>
<dbReference type="PANTHER" id="PTHR34992">
    <property type="entry name" value="HYPHAL ANASTAMOSIS-7 PROTEIN"/>
    <property type="match status" value="1"/>
</dbReference>
<dbReference type="Pfam" id="PF21314">
    <property type="entry name" value="TM_ErbB1"/>
    <property type="match status" value="1"/>
</dbReference>
<evidence type="ECO:0000256" key="10">
    <source>
        <dbReference type="ARBA" id="ARBA00023288"/>
    </source>
</evidence>
<keyword evidence="4" id="KW-0336">GPI-anchor</keyword>
<sequence length="292" mass="31201">MKSILFLALASLAVSRPDDDNPSTSSVTDDEMGPAAFMWPPDRVWAGDMDNRAPCGSRASPGNRTEFPLSGGSVALVAQDDYYNAKISIAYSNDPSSNDDFSTLIEEKSISDLNPGHTCVDVPDAPSRISAGDNATIQIIYRADWDAPHNQTFYACADIKFIEAADFNFRIPCFNATEPGEDDKEAGATANPSATATHKATSSGSSESSENSESSSSGGSKKLGGGAIAGIVIGAIAGVALIAIGAFFIWRRRQQKRRTERIARMENSAHRHEFATNKNSLSQNSVQLKDMP</sequence>
<dbReference type="EMBL" id="JAZAVK010000074">
    <property type="protein sequence ID" value="KAK7425894.1"/>
    <property type="molecule type" value="Genomic_DNA"/>
</dbReference>
<dbReference type="Proteomes" id="UP001498421">
    <property type="component" value="Unassembled WGS sequence"/>
</dbReference>
<protein>
    <recommendedName>
        <fullName evidence="18">Cytokine inducing-glycoprotein</fullName>
    </recommendedName>
</protein>
<feature type="signal peptide" evidence="13">
    <location>
        <begin position="1"/>
        <end position="15"/>
    </location>
</feature>
<feature type="compositionally biased region" description="Low complexity" evidence="11">
    <location>
        <begin position="202"/>
        <end position="220"/>
    </location>
</feature>
<dbReference type="CDD" id="cd21176">
    <property type="entry name" value="LPMO_auxiliary-like"/>
    <property type="match status" value="1"/>
</dbReference>
<keyword evidence="12" id="KW-1133">Transmembrane helix</keyword>
<feature type="domain" description="Epidermal growth factor receptor-like transmembrane-juxtamembrane segment" evidence="15">
    <location>
        <begin position="228"/>
        <end position="258"/>
    </location>
</feature>
<keyword evidence="10" id="KW-0449">Lipoprotein</keyword>
<keyword evidence="8 12" id="KW-0472">Membrane</keyword>
<keyword evidence="7" id="KW-0067">ATP-binding</keyword>
<dbReference type="InterPro" id="IPR049328">
    <property type="entry name" value="TM_ErbB1"/>
</dbReference>
<feature type="region of interest" description="Disordered" evidence="11">
    <location>
        <begin position="16"/>
        <end position="35"/>
    </location>
</feature>
<feature type="domain" description="Copper acquisition factor BIM1-like" evidence="14">
    <location>
        <begin position="32"/>
        <end position="178"/>
    </location>
</feature>
<dbReference type="CDD" id="cd12087">
    <property type="entry name" value="TM_EGFR-like"/>
    <property type="match status" value="1"/>
</dbReference>
<feature type="chain" id="PRO_5045594117" description="Cytokine inducing-glycoprotein" evidence="13">
    <location>
        <begin position="16"/>
        <end position="292"/>
    </location>
</feature>
<accession>A0ABR1HY54</accession>
<evidence type="ECO:0000256" key="2">
    <source>
        <dbReference type="ARBA" id="ARBA00022475"/>
    </source>
</evidence>
<evidence type="ECO:0000256" key="6">
    <source>
        <dbReference type="ARBA" id="ARBA00022741"/>
    </source>
</evidence>
<evidence type="ECO:0000256" key="12">
    <source>
        <dbReference type="SAM" id="Phobius"/>
    </source>
</evidence>
<evidence type="ECO:0000259" key="15">
    <source>
        <dbReference type="Pfam" id="PF21314"/>
    </source>
</evidence>
<gene>
    <name evidence="16" type="ORF">QQZ08_007608</name>
</gene>
<dbReference type="PANTHER" id="PTHR34992:SF5">
    <property type="entry name" value="ANCHORED PROTEIN, PUTATIVE (AFU_ORTHOLOGUE AFUA_6G02800)-RELATED"/>
    <property type="match status" value="1"/>
</dbReference>
<evidence type="ECO:0000256" key="4">
    <source>
        <dbReference type="ARBA" id="ARBA00022622"/>
    </source>
</evidence>
<evidence type="ECO:0000313" key="17">
    <source>
        <dbReference type="Proteomes" id="UP001498421"/>
    </source>
</evidence>
<evidence type="ECO:0000256" key="11">
    <source>
        <dbReference type="SAM" id="MobiDB-lite"/>
    </source>
</evidence>
<organism evidence="16 17">
    <name type="scientific">Neonectria magnoliae</name>
    <dbReference type="NCBI Taxonomy" id="2732573"/>
    <lineage>
        <taxon>Eukaryota</taxon>
        <taxon>Fungi</taxon>
        <taxon>Dikarya</taxon>
        <taxon>Ascomycota</taxon>
        <taxon>Pezizomycotina</taxon>
        <taxon>Sordariomycetes</taxon>
        <taxon>Hypocreomycetidae</taxon>
        <taxon>Hypocreales</taxon>
        <taxon>Nectriaceae</taxon>
        <taxon>Neonectria</taxon>
    </lineage>
</organism>
<keyword evidence="6" id="KW-0547">Nucleotide-binding</keyword>
<reference evidence="16 17" key="1">
    <citation type="journal article" date="2025" name="Microbiol. Resour. Announc.">
        <title>Draft genome sequences for Neonectria magnoliae and Neonectria punicea, canker pathogens of Liriodendron tulipifera and Acer saccharum in West Virginia.</title>
        <authorList>
            <person name="Petronek H.M."/>
            <person name="Kasson M.T."/>
            <person name="Metheny A.M."/>
            <person name="Stauder C.M."/>
            <person name="Lovett B."/>
            <person name="Lynch S.C."/>
            <person name="Garnas J.R."/>
            <person name="Kasson L.R."/>
            <person name="Stajich J.E."/>
        </authorList>
    </citation>
    <scope>NUCLEOTIDE SEQUENCE [LARGE SCALE GENOMIC DNA]</scope>
    <source>
        <strain evidence="16 17">NRRL 64651</strain>
    </source>
</reference>
<keyword evidence="2" id="KW-1003">Cell membrane</keyword>
<comment type="subcellular location">
    <subcellularLocation>
        <location evidence="1">Cell membrane</location>
        <topology evidence="1">Lipid-anchor</topology>
        <topology evidence="1">GPI-anchor</topology>
    </subcellularLocation>
</comment>
<feature type="compositionally biased region" description="Polar residues" evidence="11">
    <location>
        <begin position="190"/>
        <end position="201"/>
    </location>
</feature>
<evidence type="ECO:0000256" key="13">
    <source>
        <dbReference type="SAM" id="SignalP"/>
    </source>
</evidence>